<feature type="compositionally biased region" description="Low complexity" evidence="1">
    <location>
        <begin position="242"/>
        <end position="259"/>
    </location>
</feature>
<evidence type="ECO:0000256" key="1">
    <source>
        <dbReference type="SAM" id="MobiDB-lite"/>
    </source>
</evidence>
<dbReference type="Proteomes" id="UP000794436">
    <property type="component" value="Unassembled WGS sequence"/>
</dbReference>
<proteinExistence type="predicted"/>
<feature type="compositionally biased region" description="Low complexity" evidence="1">
    <location>
        <begin position="145"/>
        <end position="235"/>
    </location>
</feature>
<dbReference type="AlphaFoldDB" id="A0A8K1CUV0"/>
<evidence type="ECO:0000313" key="3">
    <source>
        <dbReference type="EMBL" id="TMW69095.1"/>
    </source>
</evidence>
<feature type="region of interest" description="Disordered" evidence="1">
    <location>
        <begin position="130"/>
        <end position="259"/>
    </location>
</feature>
<gene>
    <name evidence="3" type="ORF">Poli38472_001251</name>
</gene>
<name>A0A8K1CUV0_PYTOL</name>
<protein>
    <recommendedName>
        <fullName evidence="5">Apple domain-containing protein</fullName>
    </recommendedName>
</protein>
<dbReference type="EMBL" id="SPLM01000001">
    <property type="protein sequence ID" value="TMW69095.1"/>
    <property type="molecule type" value="Genomic_DNA"/>
</dbReference>
<dbReference type="Gene3D" id="3.50.4.10">
    <property type="entry name" value="Hepatocyte Growth Factor"/>
    <property type="match status" value="1"/>
</dbReference>
<keyword evidence="4" id="KW-1185">Reference proteome</keyword>
<keyword evidence="2" id="KW-0732">Signal</keyword>
<evidence type="ECO:0008006" key="5">
    <source>
        <dbReference type="Google" id="ProtNLM"/>
    </source>
</evidence>
<feature type="signal peptide" evidence="2">
    <location>
        <begin position="1"/>
        <end position="18"/>
    </location>
</feature>
<evidence type="ECO:0000313" key="4">
    <source>
        <dbReference type="Proteomes" id="UP000794436"/>
    </source>
</evidence>
<feature type="chain" id="PRO_5035445163" description="Apple domain-containing protein" evidence="2">
    <location>
        <begin position="19"/>
        <end position="273"/>
    </location>
</feature>
<reference evidence="3" key="1">
    <citation type="submission" date="2019-03" db="EMBL/GenBank/DDBJ databases">
        <title>Long read genome sequence of the mycoparasitic Pythium oligandrum ATCC 38472 isolated from sugarbeet rhizosphere.</title>
        <authorList>
            <person name="Gaulin E."/>
        </authorList>
    </citation>
    <scope>NUCLEOTIDE SEQUENCE</scope>
    <source>
        <strain evidence="3">ATCC 38472_TT</strain>
    </source>
</reference>
<organism evidence="3 4">
    <name type="scientific">Pythium oligandrum</name>
    <name type="common">Mycoparasitic fungus</name>
    <dbReference type="NCBI Taxonomy" id="41045"/>
    <lineage>
        <taxon>Eukaryota</taxon>
        <taxon>Sar</taxon>
        <taxon>Stramenopiles</taxon>
        <taxon>Oomycota</taxon>
        <taxon>Peronosporomycetes</taxon>
        <taxon>Pythiales</taxon>
        <taxon>Pythiaceae</taxon>
        <taxon>Pythium</taxon>
    </lineage>
</organism>
<sequence>MNILSLLSVSSLLTVASAQQNSFNFDDFNLRRENNTEPGRVHDLEGNATISFKEADGGWMTAKSCDFPGNDISFQLGSSSSCRKACEANKECTHYSAYALLCWLKSGASGKASRPESIFQNNCGYSKERFTLDDSDAGTNPKPVPSSSAPSPLPSSGVPSPSSGAPSPLPSSGVPSASSAAPSPSSSTPSVSSTKPSASSATPSASSVKPSASSATPSASSAAPSASSAAPSPGSSAGGEIGDASSFGDSSDVGFGSSDFDFGSTDFGFDSFE</sequence>
<evidence type="ECO:0000256" key="2">
    <source>
        <dbReference type="SAM" id="SignalP"/>
    </source>
</evidence>
<comment type="caution">
    <text evidence="3">The sequence shown here is derived from an EMBL/GenBank/DDBJ whole genome shotgun (WGS) entry which is preliminary data.</text>
</comment>
<accession>A0A8K1CUV0</accession>